<evidence type="ECO:0000313" key="2">
    <source>
        <dbReference type="EMBL" id="MBW82482.1"/>
    </source>
</evidence>
<evidence type="ECO:0000256" key="1">
    <source>
        <dbReference type="SAM" id="MobiDB-lite"/>
    </source>
</evidence>
<dbReference type="EMBL" id="GGEC01001999">
    <property type="protein sequence ID" value="MBW82482.1"/>
    <property type="molecule type" value="Transcribed_RNA"/>
</dbReference>
<organism evidence="2">
    <name type="scientific">Rhizophora mucronata</name>
    <name type="common">Asiatic mangrove</name>
    <dbReference type="NCBI Taxonomy" id="61149"/>
    <lineage>
        <taxon>Eukaryota</taxon>
        <taxon>Viridiplantae</taxon>
        <taxon>Streptophyta</taxon>
        <taxon>Embryophyta</taxon>
        <taxon>Tracheophyta</taxon>
        <taxon>Spermatophyta</taxon>
        <taxon>Magnoliopsida</taxon>
        <taxon>eudicotyledons</taxon>
        <taxon>Gunneridae</taxon>
        <taxon>Pentapetalae</taxon>
        <taxon>rosids</taxon>
        <taxon>fabids</taxon>
        <taxon>Malpighiales</taxon>
        <taxon>Rhizophoraceae</taxon>
        <taxon>Rhizophora</taxon>
    </lineage>
</organism>
<accession>A0A2P2IMM1</accession>
<sequence>MDNSVSVTEAGKLIHPKEEGNLVESDDDEKGEDRPSRLFNHIPTANLVSSKGEPGEKREDDAKDVKNQKKPGGGLLDHLISNLVAPLSPRAGAKQEKTINKEELVRVEEEDDQLKYRAGRGAGRIIENIVSHFPKSLPGIFFSTAEDFFAFNFLQSLFIFRSENI</sequence>
<feature type="region of interest" description="Disordered" evidence="1">
    <location>
        <begin position="1"/>
        <end position="76"/>
    </location>
</feature>
<proteinExistence type="predicted"/>
<reference evidence="2" key="1">
    <citation type="submission" date="2018-02" db="EMBL/GenBank/DDBJ databases">
        <title>Rhizophora mucronata_Transcriptome.</title>
        <authorList>
            <person name="Meera S.P."/>
            <person name="Sreeshan A."/>
            <person name="Augustine A."/>
        </authorList>
    </citation>
    <scope>NUCLEOTIDE SEQUENCE</scope>
    <source>
        <tissue evidence="2">Leaf</tissue>
    </source>
</reference>
<protein>
    <submittedName>
        <fullName evidence="2">Uncharacterized protein</fullName>
    </submittedName>
</protein>
<dbReference type="AlphaFoldDB" id="A0A2P2IMM1"/>
<name>A0A2P2IMM1_RHIMU</name>
<feature type="compositionally biased region" description="Basic and acidic residues" evidence="1">
    <location>
        <begin position="53"/>
        <end position="67"/>
    </location>
</feature>